<dbReference type="Gene3D" id="3.50.50.60">
    <property type="entry name" value="FAD/NAD(P)-binding domain"/>
    <property type="match status" value="1"/>
</dbReference>
<evidence type="ECO:0000313" key="8">
    <source>
        <dbReference type="Proteomes" id="UP000051612"/>
    </source>
</evidence>
<evidence type="ECO:0000256" key="2">
    <source>
        <dbReference type="ARBA" id="ARBA00022630"/>
    </source>
</evidence>
<accession>A0A0R2B8I8</accession>
<protein>
    <submittedName>
        <fullName evidence="7">Fumarate reductase flavoprotein subunit</fullName>
    </submittedName>
</protein>
<dbReference type="SUPFAM" id="SSF56425">
    <property type="entry name" value="Succinate dehydrogenase/fumarate reductase flavoprotein, catalytic domain"/>
    <property type="match status" value="1"/>
</dbReference>
<dbReference type="FunFam" id="3.90.700.10:FF:000007">
    <property type="entry name" value="NADH-dependent fumarate reductase"/>
    <property type="match status" value="1"/>
</dbReference>
<dbReference type="GO" id="GO:0033765">
    <property type="term" value="F:steroid dehydrogenase activity, acting on the CH-CH group of donors"/>
    <property type="evidence" value="ECO:0007669"/>
    <property type="project" value="UniProtKB-ARBA"/>
</dbReference>
<evidence type="ECO:0000256" key="5">
    <source>
        <dbReference type="RuleBase" id="RU366062"/>
    </source>
</evidence>
<dbReference type="PRINTS" id="PR00368">
    <property type="entry name" value="FADPNR"/>
</dbReference>
<dbReference type="NCBIfam" id="TIGR01813">
    <property type="entry name" value="flavo_cyto_c"/>
    <property type="match status" value="1"/>
</dbReference>
<keyword evidence="2 5" id="KW-0285">Flavoprotein</keyword>
<evidence type="ECO:0000259" key="6">
    <source>
        <dbReference type="Pfam" id="PF00890"/>
    </source>
</evidence>
<dbReference type="PATRIC" id="fig|1423772.3.peg.597"/>
<dbReference type="Gene3D" id="3.90.700.10">
    <property type="entry name" value="Succinate dehydrogenase/fumarate reductase flavoprotein, catalytic domain"/>
    <property type="match status" value="1"/>
</dbReference>
<feature type="domain" description="FAD-dependent oxidoreductase 2 FAD-binding" evidence="6">
    <location>
        <begin position="20"/>
        <end position="444"/>
    </location>
</feature>
<comment type="similarity">
    <text evidence="5">Belongs to the FAD-dependent oxidoreductase 2 family. FRD/SDH subfamily.</text>
</comment>
<dbReference type="PANTHER" id="PTHR43400">
    <property type="entry name" value="FUMARATE REDUCTASE"/>
    <property type="match status" value="1"/>
</dbReference>
<sequence length="463" mass="49929">MAEKFKFTPSAPSSLKEQYDVVIIGSGGAGLVSALQARELGLRPVILEKMPTVGGNTMRASSGMNAAETNIQLREGIVDSFAEFYQETYQGGGRLNDPELLNYFTTHSGQAIDWLRSHGIILNDLTITGGMKKKRAHRPKSTAPIGSFLVNNLLWLLDQIKVPIFTQATVTELLKDDASKIKGVNIQVAGEPKTIFAPAVILATGGFGASKQLLKRYRPDLLAYKTTNQVGATGDGIILAEHIGAQVLQMEMIQIHPTVQQDTPHTYLIGEAVRGEGAILVDQQGVRFTNELGTRKVVSEQITALPEQAAYLIFDQGVKERVKAIDFYASKGLVVSAATPSELAKKLQLDPTVLADTLLQWNTAVETKKDIKFGRTTGMQRKLEKAPYYAIHVAPAIHYTMGGLHINEKAQVLDQAGNIIAGLFAAGEVTGGLHGNNRIGGNSIAETVVFGRQAGQQAAVYLA</sequence>
<dbReference type="InterPro" id="IPR036188">
    <property type="entry name" value="FAD/NAD-bd_sf"/>
</dbReference>
<dbReference type="RefSeq" id="WP_056959260.1">
    <property type="nucleotide sequence ID" value="NZ_AYYN01000109.1"/>
</dbReference>
<dbReference type="Pfam" id="PF00890">
    <property type="entry name" value="FAD_binding_2"/>
    <property type="match status" value="1"/>
</dbReference>
<organism evidence="7 8">
    <name type="scientific">Ligilactobacillus murinus DSM 20452 = NBRC 14221</name>
    <dbReference type="NCBI Taxonomy" id="1423772"/>
    <lineage>
        <taxon>Bacteria</taxon>
        <taxon>Bacillati</taxon>
        <taxon>Bacillota</taxon>
        <taxon>Bacilli</taxon>
        <taxon>Lactobacillales</taxon>
        <taxon>Lactobacillaceae</taxon>
        <taxon>Ligilactobacillus</taxon>
    </lineage>
</organism>
<dbReference type="GO" id="GO:0010181">
    <property type="term" value="F:FMN binding"/>
    <property type="evidence" value="ECO:0007669"/>
    <property type="project" value="InterPro"/>
</dbReference>
<dbReference type="InterPro" id="IPR050315">
    <property type="entry name" value="FAD-oxidoreductase_2"/>
</dbReference>
<dbReference type="InterPro" id="IPR003953">
    <property type="entry name" value="FAD-dep_OxRdtase_2_FAD-bd"/>
</dbReference>
<evidence type="ECO:0000256" key="4">
    <source>
        <dbReference type="ARBA" id="ARBA00023002"/>
    </source>
</evidence>
<dbReference type="InterPro" id="IPR010960">
    <property type="entry name" value="Flavocytochrome_c"/>
</dbReference>
<reference evidence="7 8" key="1">
    <citation type="journal article" date="2015" name="Genome Announc.">
        <title>Expanding the biotechnology potential of lactobacilli through comparative genomics of 213 strains and associated genera.</title>
        <authorList>
            <person name="Sun Z."/>
            <person name="Harris H.M."/>
            <person name="McCann A."/>
            <person name="Guo C."/>
            <person name="Argimon S."/>
            <person name="Zhang W."/>
            <person name="Yang X."/>
            <person name="Jeffery I.B."/>
            <person name="Cooney J.C."/>
            <person name="Kagawa T.F."/>
            <person name="Liu W."/>
            <person name="Song Y."/>
            <person name="Salvetti E."/>
            <person name="Wrobel A."/>
            <person name="Rasinkangas P."/>
            <person name="Parkhill J."/>
            <person name="Rea M.C."/>
            <person name="O'Sullivan O."/>
            <person name="Ritari J."/>
            <person name="Douillard F.P."/>
            <person name="Paul Ross R."/>
            <person name="Yang R."/>
            <person name="Briner A.E."/>
            <person name="Felis G.E."/>
            <person name="de Vos W.M."/>
            <person name="Barrangou R."/>
            <person name="Klaenhammer T.R."/>
            <person name="Caufield P.W."/>
            <person name="Cui Y."/>
            <person name="Zhang H."/>
            <person name="O'Toole P.W."/>
        </authorList>
    </citation>
    <scope>NUCLEOTIDE SEQUENCE [LARGE SCALE GENOMIC DNA]</scope>
    <source>
        <strain evidence="7 8">DSM 20452</strain>
    </source>
</reference>
<dbReference type="PANTHER" id="PTHR43400:SF7">
    <property type="entry name" value="FAD-DEPENDENT OXIDOREDUCTASE 2 FAD BINDING DOMAIN-CONTAINING PROTEIN"/>
    <property type="match status" value="1"/>
</dbReference>
<comment type="cofactor">
    <cofactor evidence="1">
        <name>FAD</name>
        <dbReference type="ChEBI" id="CHEBI:57692"/>
    </cofactor>
</comment>
<evidence type="ECO:0000313" key="7">
    <source>
        <dbReference type="EMBL" id="KRM74180.1"/>
    </source>
</evidence>
<dbReference type="AlphaFoldDB" id="A0A0R2B8I8"/>
<evidence type="ECO:0000256" key="1">
    <source>
        <dbReference type="ARBA" id="ARBA00001974"/>
    </source>
</evidence>
<keyword evidence="3 5" id="KW-0274">FAD</keyword>
<evidence type="ECO:0000256" key="3">
    <source>
        <dbReference type="ARBA" id="ARBA00022827"/>
    </source>
</evidence>
<name>A0A0R2B8I8_9LACO</name>
<dbReference type="InterPro" id="IPR027477">
    <property type="entry name" value="Succ_DH/fumarate_Rdtase_cat_sf"/>
</dbReference>
<dbReference type="NCBIfam" id="NF005064">
    <property type="entry name" value="PRK06481.1"/>
    <property type="match status" value="1"/>
</dbReference>
<dbReference type="SUPFAM" id="SSF51905">
    <property type="entry name" value="FAD/NAD(P)-binding domain"/>
    <property type="match status" value="1"/>
</dbReference>
<dbReference type="EMBL" id="AYYN01000109">
    <property type="protein sequence ID" value="KRM74180.1"/>
    <property type="molecule type" value="Genomic_DNA"/>
</dbReference>
<gene>
    <name evidence="7" type="ORF">FC48_GL000550</name>
</gene>
<comment type="caution">
    <text evidence="7">The sequence shown here is derived from an EMBL/GenBank/DDBJ whole genome shotgun (WGS) entry which is preliminary data.</text>
</comment>
<keyword evidence="4 5" id="KW-0560">Oxidoreductase</keyword>
<proteinExistence type="inferred from homology"/>
<dbReference type="Proteomes" id="UP000051612">
    <property type="component" value="Unassembled WGS sequence"/>
</dbReference>